<dbReference type="PANTHER" id="PTHR30408">
    <property type="entry name" value="TYPE-1 RESTRICTION ENZYME ECOKI SPECIFICITY PROTEIN"/>
    <property type="match status" value="1"/>
</dbReference>
<dbReference type="GO" id="GO:0009307">
    <property type="term" value="P:DNA restriction-modification system"/>
    <property type="evidence" value="ECO:0007669"/>
    <property type="project" value="UniProtKB-KW"/>
</dbReference>
<protein>
    <recommendedName>
        <fullName evidence="4">Type I restriction modification DNA specificity domain-containing protein</fullName>
    </recommendedName>
</protein>
<dbReference type="InterPro" id="IPR044946">
    <property type="entry name" value="Restrct_endonuc_typeI_TRD_sf"/>
</dbReference>
<proteinExistence type="inferred from homology"/>
<sequence>MKPDKITTHGLLEVCDLIPGKRGKVSEGAYYIYGAGMKAKGTTDKFNCESDTIRLTRKGTVGAVYFHRDPFWMDDDSFRIEPKEMIDKRYLFHWLLMKREEIERCADGDNQPGLSLTRLSKIKIEVPDMEYQLKVVKLLDEMSADLEFFIDNITQTKMNQSKVLSYYNEKIGTALERESSEQ</sequence>
<keyword evidence="2" id="KW-0680">Restriction system</keyword>
<dbReference type="CDD" id="cd17291">
    <property type="entry name" value="RMtype1_S_MgeORF438P-TRD-CR_like"/>
    <property type="match status" value="1"/>
</dbReference>
<comment type="similarity">
    <text evidence="1">Belongs to the type-I restriction system S methylase family.</text>
</comment>
<evidence type="ECO:0000259" key="4">
    <source>
        <dbReference type="Pfam" id="PF01420"/>
    </source>
</evidence>
<dbReference type="InterPro" id="IPR052021">
    <property type="entry name" value="Type-I_RS_S_subunit"/>
</dbReference>
<evidence type="ECO:0000256" key="3">
    <source>
        <dbReference type="ARBA" id="ARBA00023125"/>
    </source>
</evidence>
<dbReference type="EMBL" id="BK015620">
    <property type="protein sequence ID" value="DAE16278.1"/>
    <property type="molecule type" value="Genomic_DNA"/>
</dbReference>
<feature type="domain" description="Type I restriction modification DNA specificity" evidence="4">
    <location>
        <begin position="27"/>
        <end position="147"/>
    </location>
</feature>
<name>A0A8S5QA81_9CAUD</name>
<dbReference type="SUPFAM" id="SSF116734">
    <property type="entry name" value="DNA methylase specificity domain"/>
    <property type="match status" value="1"/>
</dbReference>
<dbReference type="PANTHER" id="PTHR30408:SF12">
    <property type="entry name" value="TYPE I RESTRICTION ENZYME MJAVIII SPECIFICITY SUBUNIT"/>
    <property type="match status" value="1"/>
</dbReference>
<dbReference type="Pfam" id="PF01420">
    <property type="entry name" value="Methylase_S"/>
    <property type="match status" value="1"/>
</dbReference>
<keyword evidence="3" id="KW-0238">DNA-binding</keyword>
<dbReference type="GO" id="GO:0003677">
    <property type="term" value="F:DNA binding"/>
    <property type="evidence" value="ECO:0007669"/>
    <property type="project" value="UniProtKB-KW"/>
</dbReference>
<evidence type="ECO:0000256" key="1">
    <source>
        <dbReference type="ARBA" id="ARBA00010923"/>
    </source>
</evidence>
<reference evidence="5" key="1">
    <citation type="journal article" date="2021" name="Proc. Natl. Acad. Sci. U.S.A.">
        <title>A Catalog of Tens of Thousands of Viruses from Human Metagenomes Reveals Hidden Associations with Chronic Diseases.</title>
        <authorList>
            <person name="Tisza M.J."/>
            <person name="Buck C.B."/>
        </authorList>
    </citation>
    <scope>NUCLEOTIDE SEQUENCE</scope>
    <source>
        <strain evidence="5">CtKyp3</strain>
    </source>
</reference>
<dbReference type="InterPro" id="IPR000055">
    <property type="entry name" value="Restrct_endonuc_typeI_TRD"/>
</dbReference>
<evidence type="ECO:0000256" key="2">
    <source>
        <dbReference type="ARBA" id="ARBA00022747"/>
    </source>
</evidence>
<evidence type="ECO:0000313" key="5">
    <source>
        <dbReference type="EMBL" id="DAE16278.1"/>
    </source>
</evidence>
<organism evidence="5">
    <name type="scientific">Siphoviridae sp. ctKyp3</name>
    <dbReference type="NCBI Taxonomy" id="2825447"/>
    <lineage>
        <taxon>Viruses</taxon>
        <taxon>Duplodnaviria</taxon>
        <taxon>Heunggongvirae</taxon>
        <taxon>Uroviricota</taxon>
        <taxon>Caudoviricetes</taxon>
    </lineage>
</organism>
<accession>A0A8S5QA81</accession>
<dbReference type="Gene3D" id="3.90.220.20">
    <property type="entry name" value="DNA methylase specificity domains"/>
    <property type="match status" value="1"/>
</dbReference>